<accession>A0AC61SBQ1</accession>
<keyword evidence="1" id="KW-0067">ATP-binding</keyword>
<dbReference type="Proteomes" id="UP000315423">
    <property type="component" value="Unassembled WGS sequence"/>
</dbReference>
<dbReference type="EMBL" id="QYBA01000094">
    <property type="protein sequence ID" value="TKY91993.1"/>
    <property type="molecule type" value="Genomic_DNA"/>
</dbReference>
<reference evidence="1" key="1">
    <citation type="submission" date="2018-09" db="EMBL/GenBank/DDBJ databases">
        <title>A genomic encyclopedia of anaerobic methanotrophic archaea.</title>
        <authorList>
            <person name="Skennerton C.T."/>
            <person name="Chadwick G.L."/>
            <person name="Laso-Perez R."/>
            <person name="Leu A.O."/>
            <person name="Speth D.R."/>
            <person name="Yu H."/>
            <person name="Morgan-Lang C."/>
            <person name="Hatzenpichler R."/>
            <person name="Goudeau D."/>
            <person name="Malmstrom R."/>
            <person name="Woyke T."/>
            <person name="Hallam S."/>
            <person name="Tyson G.W."/>
            <person name="Wegener G."/>
            <person name="Boetius A."/>
            <person name="Orphan V.J."/>
        </authorList>
    </citation>
    <scope>NUCLEOTIDE SEQUENCE</scope>
    <source>
        <strain evidence="1">CONS3730D10UFb2</strain>
    </source>
</reference>
<sequence length="257" mass="29296">MIKINSMSKYFDSLCAVDALDLHVDNEIFGLLGPNGAGKTTIVRILVTLLRPTKGTASICGFDIANEPKKVRNVISYVPQEMALDIRLTGKENVLLYAKLYGIHDRINKVNEVLELMDLTDRCDDLVKTYSGGMRRRLELAQALVHEPKVLFLDEPTLGLDVSARRRIWNHILSLRKHDITIFMTTHYMEEADEYCDRVAIIDKGRITALGTPQELKSSLEISNPTLNDVFMDKITTREDECAFDGYKFRTMLRRRS</sequence>
<evidence type="ECO:0000313" key="2">
    <source>
        <dbReference type="Proteomes" id="UP000315423"/>
    </source>
</evidence>
<protein>
    <submittedName>
        <fullName evidence="1">ATP-binding cassette domain-containing protein</fullName>
    </submittedName>
</protein>
<comment type="caution">
    <text evidence="1">The sequence shown here is derived from an EMBL/GenBank/DDBJ whole genome shotgun (WGS) entry which is preliminary data.</text>
</comment>
<organism evidence="1 2">
    <name type="scientific">Candidatus Methanomarinus sp</name>
    <dbReference type="NCBI Taxonomy" id="3386244"/>
    <lineage>
        <taxon>Archaea</taxon>
        <taxon>Methanobacteriati</taxon>
        <taxon>Methanobacteriota</taxon>
        <taxon>Stenosarchaea group</taxon>
        <taxon>Methanomicrobia</taxon>
        <taxon>Methanosarcinales</taxon>
        <taxon>ANME-2 cluster</taxon>
        <taxon>Candidatus Methanocomedenaceae</taxon>
        <taxon>Candidatus Methanomarinus</taxon>
    </lineage>
</organism>
<name>A0AC61SBQ1_9EURY</name>
<keyword evidence="1" id="KW-0547">Nucleotide-binding</keyword>
<gene>
    <name evidence="1" type="ORF">C5S46_02970</name>
</gene>
<proteinExistence type="predicted"/>
<evidence type="ECO:0000313" key="1">
    <source>
        <dbReference type="EMBL" id="TKY91993.1"/>
    </source>
</evidence>